<gene>
    <name evidence="1" type="ORF">KSX_33270</name>
</gene>
<organism evidence="1 2">
    <name type="scientific">Ktedonospora formicarum</name>
    <dbReference type="NCBI Taxonomy" id="2778364"/>
    <lineage>
        <taxon>Bacteria</taxon>
        <taxon>Bacillati</taxon>
        <taxon>Chloroflexota</taxon>
        <taxon>Ktedonobacteria</taxon>
        <taxon>Ktedonobacterales</taxon>
        <taxon>Ktedonobacteraceae</taxon>
        <taxon>Ktedonospora</taxon>
    </lineage>
</organism>
<sequence>MSTDPKTASTELTFTKIRNYLDGVTYGMDGMSKRVIDDIRDFLETYYWQNEPIEMIINDLGIHRDTQIPPVYRPLANMVIGLLEMLTSSNE</sequence>
<dbReference type="Proteomes" id="UP000612362">
    <property type="component" value="Unassembled WGS sequence"/>
</dbReference>
<dbReference type="EMBL" id="BNJF01000001">
    <property type="protein sequence ID" value="GHO45164.1"/>
    <property type="molecule type" value="Genomic_DNA"/>
</dbReference>
<reference evidence="1" key="1">
    <citation type="submission" date="2020-10" db="EMBL/GenBank/DDBJ databases">
        <title>Taxonomic study of unclassified bacteria belonging to the class Ktedonobacteria.</title>
        <authorList>
            <person name="Yabe S."/>
            <person name="Wang C.M."/>
            <person name="Zheng Y."/>
            <person name="Sakai Y."/>
            <person name="Cavaletti L."/>
            <person name="Monciardini P."/>
            <person name="Donadio S."/>
        </authorList>
    </citation>
    <scope>NUCLEOTIDE SEQUENCE</scope>
    <source>
        <strain evidence="1">SOSP1-1</strain>
    </source>
</reference>
<proteinExistence type="predicted"/>
<dbReference type="RefSeq" id="WP_220194511.1">
    <property type="nucleotide sequence ID" value="NZ_BNJF01000001.1"/>
</dbReference>
<name>A0A8J3HWQ0_9CHLR</name>
<protein>
    <submittedName>
        <fullName evidence="1">Uncharacterized protein</fullName>
    </submittedName>
</protein>
<dbReference type="AlphaFoldDB" id="A0A8J3HWQ0"/>
<accession>A0A8J3HWQ0</accession>
<evidence type="ECO:0000313" key="1">
    <source>
        <dbReference type="EMBL" id="GHO45164.1"/>
    </source>
</evidence>
<comment type="caution">
    <text evidence="1">The sequence shown here is derived from an EMBL/GenBank/DDBJ whole genome shotgun (WGS) entry which is preliminary data.</text>
</comment>
<keyword evidence="2" id="KW-1185">Reference proteome</keyword>
<evidence type="ECO:0000313" key="2">
    <source>
        <dbReference type="Proteomes" id="UP000612362"/>
    </source>
</evidence>